<gene>
    <name evidence="8" type="ORF">E1I18_03265</name>
</gene>
<evidence type="ECO:0000256" key="2">
    <source>
        <dbReference type="ARBA" id="ARBA00022448"/>
    </source>
</evidence>
<dbReference type="Gene3D" id="1.10.3720.10">
    <property type="entry name" value="MetI-like"/>
    <property type="match status" value="1"/>
</dbReference>
<dbReference type="RefSeq" id="WP_141484165.1">
    <property type="nucleotide sequence ID" value="NZ_SMDN01000017.1"/>
</dbReference>
<dbReference type="SUPFAM" id="SSF161098">
    <property type="entry name" value="MetI-like"/>
    <property type="match status" value="1"/>
</dbReference>
<dbReference type="OrthoDB" id="400343at2"/>
<feature type="transmembrane region" description="Helical" evidence="7">
    <location>
        <begin position="276"/>
        <end position="296"/>
    </location>
</feature>
<keyword evidence="4 7" id="KW-0812">Transmembrane</keyword>
<keyword evidence="9" id="KW-1185">Reference proteome</keyword>
<proteinExistence type="predicted"/>
<evidence type="ECO:0000256" key="7">
    <source>
        <dbReference type="SAM" id="Phobius"/>
    </source>
</evidence>
<comment type="subcellular location">
    <subcellularLocation>
        <location evidence="1">Cell membrane</location>
        <topology evidence="1">Multi-pass membrane protein</topology>
    </subcellularLocation>
</comment>
<protein>
    <submittedName>
        <fullName evidence="8">Sugar ABC transporter permease</fullName>
    </submittedName>
</protein>
<dbReference type="InterPro" id="IPR051393">
    <property type="entry name" value="ABC_transporter_permease"/>
</dbReference>
<dbReference type="AlphaFoldDB" id="A0A507SHH9"/>
<evidence type="ECO:0000256" key="1">
    <source>
        <dbReference type="ARBA" id="ARBA00004651"/>
    </source>
</evidence>
<evidence type="ECO:0000256" key="6">
    <source>
        <dbReference type="ARBA" id="ARBA00023136"/>
    </source>
</evidence>
<accession>A0A507SHH9</accession>
<evidence type="ECO:0000313" key="9">
    <source>
        <dbReference type="Proteomes" id="UP000320801"/>
    </source>
</evidence>
<keyword evidence="2" id="KW-0813">Transport</keyword>
<evidence type="ECO:0000256" key="4">
    <source>
        <dbReference type="ARBA" id="ARBA00022692"/>
    </source>
</evidence>
<reference evidence="8 9" key="1">
    <citation type="submission" date="2019-03" db="EMBL/GenBank/DDBJ databases">
        <title>Characterization of a novel Mycoplasma cynos real-time PCR assay.</title>
        <authorList>
            <person name="Tallmadge R.L."/>
            <person name="Mitchell P.K."/>
            <person name="Goodman L."/>
        </authorList>
    </citation>
    <scope>NUCLEOTIDE SEQUENCE [LARGE SCALE GENOMIC DNA]</scope>
    <source>
        <strain evidence="8 9">1642</strain>
    </source>
</reference>
<keyword evidence="5 7" id="KW-1133">Transmembrane helix</keyword>
<dbReference type="InterPro" id="IPR035906">
    <property type="entry name" value="MetI-like_sf"/>
</dbReference>
<evidence type="ECO:0000256" key="3">
    <source>
        <dbReference type="ARBA" id="ARBA00022475"/>
    </source>
</evidence>
<feature type="transmembrane region" description="Helical" evidence="7">
    <location>
        <begin position="82"/>
        <end position="106"/>
    </location>
</feature>
<feature type="transmembrane region" description="Helical" evidence="7">
    <location>
        <begin position="113"/>
        <end position="137"/>
    </location>
</feature>
<dbReference type="PANTHER" id="PTHR30193">
    <property type="entry name" value="ABC TRANSPORTER PERMEASE PROTEIN"/>
    <property type="match status" value="1"/>
</dbReference>
<comment type="caution">
    <text evidence="8">The sequence shown here is derived from an EMBL/GenBank/DDBJ whole genome shotgun (WGS) entry which is preliminary data.</text>
</comment>
<dbReference type="Proteomes" id="UP000320801">
    <property type="component" value="Unassembled WGS sequence"/>
</dbReference>
<feature type="transmembrane region" description="Helical" evidence="7">
    <location>
        <begin position="18"/>
        <end position="42"/>
    </location>
</feature>
<dbReference type="GO" id="GO:0005886">
    <property type="term" value="C:plasma membrane"/>
    <property type="evidence" value="ECO:0007669"/>
    <property type="project" value="UniProtKB-SubCell"/>
</dbReference>
<feature type="transmembrane region" description="Helical" evidence="7">
    <location>
        <begin position="163"/>
        <end position="186"/>
    </location>
</feature>
<organism evidence="8 9">
    <name type="scientific">Mycoplasmopsis mucosicanis</name>
    <dbReference type="NCBI Taxonomy" id="458208"/>
    <lineage>
        <taxon>Bacteria</taxon>
        <taxon>Bacillati</taxon>
        <taxon>Mycoplasmatota</taxon>
        <taxon>Mycoplasmoidales</taxon>
        <taxon>Metamycoplasmataceae</taxon>
        <taxon>Mycoplasmopsis</taxon>
    </lineage>
</organism>
<evidence type="ECO:0000313" key="8">
    <source>
        <dbReference type="EMBL" id="TQC51309.1"/>
    </source>
</evidence>
<name>A0A507SHH9_9BACT</name>
<keyword evidence="3" id="KW-1003">Cell membrane</keyword>
<keyword evidence="6 7" id="KW-0472">Membrane</keyword>
<dbReference type="PANTHER" id="PTHR30193:SF37">
    <property type="entry name" value="INNER MEMBRANE ABC TRANSPORTER PERMEASE PROTEIN YCJO"/>
    <property type="match status" value="1"/>
</dbReference>
<sequence length="329" mass="37850">MHNTYSSKKERSKHLTKIFLLLAPLMILIIVFTLAPMIHTFFKSIEFFPYKSNKTIVQHNFGNYKSIWSDTRFKYAVINSTLVLFLGTSISLVLAFVFALMVEFLISKTVKSFVLSLIYSQFFISTFAVGIAFTIFFGSKNLFFRLIGSKYSFTSGNNRLPIWIYYVLFQIWRSLPFNLILIASAINRANIKYGKQQVIDNLNIWQKIRFIYIKEVATVSFAIIFTNFIFASLLLPQALLEDTFDVDIENAHTLTSYTIKFIGGGTKGSLEFEKGYAAAFFSFAYLVLLLVITLALRPTIIKRFIRFIQRKIAKSKSKQLLKKEVNNAS</sequence>
<feature type="transmembrane region" description="Helical" evidence="7">
    <location>
        <begin position="216"/>
        <end position="235"/>
    </location>
</feature>
<dbReference type="EMBL" id="SMDN01000017">
    <property type="protein sequence ID" value="TQC51309.1"/>
    <property type="molecule type" value="Genomic_DNA"/>
</dbReference>
<evidence type="ECO:0000256" key="5">
    <source>
        <dbReference type="ARBA" id="ARBA00022989"/>
    </source>
</evidence>